<proteinExistence type="predicted"/>
<dbReference type="EMBL" id="GBXM01007775">
    <property type="protein sequence ID" value="JAI00803.1"/>
    <property type="molecule type" value="Transcribed_RNA"/>
</dbReference>
<dbReference type="AlphaFoldDB" id="A0A0E9XDK0"/>
<protein>
    <recommendedName>
        <fullName evidence="2">HAT C-terminal dimerisation domain-containing protein</fullName>
    </recommendedName>
</protein>
<reference evidence="1" key="2">
    <citation type="journal article" date="2015" name="Fish Shellfish Immunol.">
        <title>Early steps in the European eel (Anguilla anguilla)-Vibrio vulnificus interaction in the gills: Role of the RtxA13 toxin.</title>
        <authorList>
            <person name="Callol A."/>
            <person name="Pajuelo D."/>
            <person name="Ebbesson L."/>
            <person name="Teles M."/>
            <person name="MacKenzie S."/>
            <person name="Amaro C."/>
        </authorList>
    </citation>
    <scope>NUCLEOTIDE SEQUENCE</scope>
</reference>
<reference evidence="1" key="1">
    <citation type="submission" date="2014-11" db="EMBL/GenBank/DDBJ databases">
        <authorList>
            <person name="Amaro Gonzalez C."/>
        </authorList>
    </citation>
    <scope>NUCLEOTIDE SEQUENCE</scope>
</reference>
<evidence type="ECO:0008006" key="2">
    <source>
        <dbReference type="Google" id="ProtNLM"/>
    </source>
</evidence>
<organism evidence="1">
    <name type="scientific">Anguilla anguilla</name>
    <name type="common">European freshwater eel</name>
    <name type="synonym">Muraena anguilla</name>
    <dbReference type="NCBI Taxonomy" id="7936"/>
    <lineage>
        <taxon>Eukaryota</taxon>
        <taxon>Metazoa</taxon>
        <taxon>Chordata</taxon>
        <taxon>Craniata</taxon>
        <taxon>Vertebrata</taxon>
        <taxon>Euteleostomi</taxon>
        <taxon>Actinopterygii</taxon>
        <taxon>Neopterygii</taxon>
        <taxon>Teleostei</taxon>
        <taxon>Anguilliformes</taxon>
        <taxon>Anguillidae</taxon>
        <taxon>Anguilla</taxon>
    </lineage>
</organism>
<accession>A0A0E9XDK0</accession>
<name>A0A0E9XDK0_ANGAN</name>
<sequence>MEHIVSCIYRDDLPDTGSLACELKSWNSKWKDPIAGYLPATVLDTLKVFDIRCFCNIETLLRVLVILPFSRQESTFQQGKKSLQAFMQQEKRSFTELHSL</sequence>
<evidence type="ECO:0000313" key="1">
    <source>
        <dbReference type="EMBL" id="JAI00803.1"/>
    </source>
</evidence>